<accession>A0A381VUW2</accession>
<dbReference type="PANTHER" id="PTHR12110:SF41">
    <property type="entry name" value="INOSOSE DEHYDRATASE"/>
    <property type="match status" value="1"/>
</dbReference>
<evidence type="ECO:0000259" key="1">
    <source>
        <dbReference type="Pfam" id="PF01261"/>
    </source>
</evidence>
<dbReference type="SUPFAM" id="SSF51658">
    <property type="entry name" value="Xylose isomerase-like"/>
    <property type="match status" value="1"/>
</dbReference>
<dbReference type="InterPro" id="IPR036237">
    <property type="entry name" value="Xyl_isomerase-like_sf"/>
</dbReference>
<dbReference type="InterPro" id="IPR013022">
    <property type="entry name" value="Xyl_isomerase-like_TIM-brl"/>
</dbReference>
<gene>
    <name evidence="2" type="ORF">METZ01_LOCUS96916</name>
</gene>
<reference evidence="2" key="1">
    <citation type="submission" date="2018-05" db="EMBL/GenBank/DDBJ databases">
        <authorList>
            <person name="Lanie J.A."/>
            <person name="Ng W.-L."/>
            <person name="Kazmierczak K.M."/>
            <person name="Andrzejewski T.M."/>
            <person name="Davidsen T.M."/>
            <person name="Wayne K.J."/>
            <person name="Tettelin H."/>
            <person name="Glass J.I."/>
            <person name="Rusch D."/>
            <person name="Podicherti R."/>
            <person name="Tsui H.-C.T."/>
            <person name="Winkler M.E."/>
        </authorList>
    </citation>
    <scope>NUCLEOTIDE SEQUENCE</scope>
</reference>
<dbReference type="Pfam" id="PF01261">
    <property type="entry name" value="AP_endonuc_2"/>
    <property type="match status" value="1"/>
</dbReference>
<proteinExistence type="predicted"/>
<sequence length="251" mass="28116">VKPISVQLYSLRDASQNDFDAVLQRLADIGYRGVEPFNLFGKSPLDFRRRVEDLGMTVSSTHFPWANRSEINEVIDTVSALGLSRAAGGFGPDDFADRSAIARTVATVNDLTDKLSRAGLELFLHNHWWEFVEHEGKKGYHILQEECPDVLFEVDTYWAANFGNSDPVSEVGRIRNRAPLLHIKDGPLIKGEAHVAVGDGRMDIRAIIDAADEEILEWIVVELDDCDTDMMTAVQKSYIYLTHNELAKGNQ</sequence>
<evidence type="ECO:0000313" key="2">
    <source>
        <dbReference type="EMBL" id="SVA44062.1"/>
    </source>
</evidence>
<dbReference type="EMBL" id="UINC01009853">
    <property type="protein sequence ID" value="SVA44062.1"/>
    <property type="molecule type" value="Genomic_DNA"/>
</dbReference>
<dbReference type="Gene3D" id="3.20.20.150">
    <property type="entry name" value="Divalent-metal-dependent TIM barrel enzymes"/>
    <property type="match status" value="1"/>
</dbReference>
<organism evidence="2">
    <name type="scientific">marine metagenome</name>
    <dbReference type="NCBI Taxonomy" id="408172"/>
    <lineage>
        <taxon>unclassified sequences</taxon>
        <taxon>metagenomes</taxon>
        <taxon>ecological metagenomes</taxon>
    </lineage>
</organism>
<dbReference type="PANTHER" id="PTHR12110">
    <property type="entry name" value="HYDROXYPYRUVATE ISOMERASE"/>
    <property type="match status" value="1"/>
</dbReference>
<protein>
    <recommendedName>
        <fullName evidence="1">Xylose isomerase-like TIM barrel domain-containing protein</fullName>
    </recommendedName>
</protein>
<feature type="non-terminal residue" evidence="2">
    <location>
        <position position="1"/>
    </location>
</feature>
<dbReference type="InterPro" id="IPR050312">
    <property type="entry name" value="IolE/XylAMocC-like"/>
</dbReference>
<feature type="domain" description="Xylose isomerase-like TIM barrel" evidence="1">
    <location>
        <begin position="23"/>
        <end position="224"/>
    </location>
</feature>
<name>A0A381VUW2_9ZZZZ</name>
<dbReference type="AlphaFoldDB" id="A0A381VUW2"/>